<dbReference type="SUPFAM" id="SSF51395">
    <property type="entry name" value="FMN-linked oxidoreductases"/>
    <property type="match status" value="1"/>
</dbReference>
<evidence type="ECO:0000313" key="10">
    <source>
        <dbReference type="EMBL" id="EEN52736.1"/>
    </source>
</evidence>
<proteinExistence type="inferred from homology"/>
<dbReference type="GO" id="GO:0003973">
    <property type="term" value="F:(S)-2-hydroxy-acid oxidase activity"/>
    <property type="evidence" value="ECO:0007669"/>
    <property type="project" value="UniProtKB-EC"/>
</dbReference>
<protein>
    <recommendedName>
        <fullName evidence="2">(S)-2-hydroxy-acid oxidase</fullName>
        <ecNumber evidence="2">1.1.3.15</ecNumber>
    </recommendedName>
</protein>
<evidence type="ECO:0000256" key="8">
    <source>
        <dbReference type="PIRSR" id="PIRSR000138-2"/>
    </source>
</evidence>
<dbReference type="Gene3D" id="3.20.20.70">
    <property type="entry name" value="Aldolase class I"/>
    <property type="match status" value="1"/>
</dbReference>
<dbReference type="FunFam" id="3.20.20.70:FF:000056">
    <property type="entry name" value="hydroxyacid oxidase 2"/>
    <property type="match status" value="1"/>
</dbReference>
<comment type="similarity">
    <text evidence="4">Belongs to the FMN-dependent alpha-hydroxy acid dehydrogenase family.</text>
</comment>
<evidence type="ECO:0000256" key="6">
    <source>
        <dbReference type="ARBA" id="ARBA00029327"/>
    </source>
</evidence>
<dbReference type="eggNOG" id="KOG0538">
    <property type="taxonomic scope" value="Eukaryota"/>
</dbReference>
<dbReference type="PIRSF" id="PIRSF000138">
    <property type="entry name" value="Al-hdrx_acd_dh"/>
    <property type="match status" value="1"/>
</dbReference>
<name>C3Z4C3_BRAFL</name>
<reference evidence="10" key="1">
    <citation type="journal article" date="2008" name="Nature">
        <title>The amphioxus genome and the evolution of the chordate karyotype.</title>
        <authorList>
            <consortium name="US DOE Joint Genome Institute (JGI-PGF)"/>
            <person name="Putnam N.H."/>
            <person name="Butts T."/>
            <person name="Ferrier D.E.K."/>
            <person name="Furlong R.F."/>
            <person name="Hellsten U."/>
            <person name="Kawashima T."/>
            <person name="Robinson-Rechavi M."/>
            <person name="Shoguchi E."/>
            <person name="Terry A."/>
            <person name="Yu J.-K."/>
            <person name="Benito-Gutierrez E.L."/>
            <person name="Dubchak I."/>
            <person name="Garcia-Fernandez J."/>
            <person name="Gibson-Brown J.J."/>
            <person name="Grigoriev I.V."/>
            <person name="Horton A.C."/>
            <person name="de Jong P.J."/>
            <person name="Jurka J."/>
            <person name="Kapitonov V.V."/>
            <person name="Kohara Y."/>
            <person name="Kuroki Y."/>
            <person name="Lindquist E."/>
            <person name="Lucas S."/>
            <person name="Osoegawa K."/>
            <person name="Pennacchio L.A."/>
            <person name="Salamov A.A."/>
            <person name="Satou Y."/>
            <person name="Sauka-Spengler T."/>
            <person name="Schmutz J."/>
            <person name="Shin-I T."/>
            <person name="Toyoda A."/>
            <person name="Bronner-Fraser M."/>
            <person name="Fujiyama A."/>
            <person name="Holland L.Z."/>
            <person name="Holland P.W.H."/>
            <person name="Satoh N."/>
            <person name="Rokhsar D.S."/>
        </authorList>
    </citation>
    <scope>NUCLEOTIDE SEQUENCE [LARGE SCALE GENOMIC DNA]</scope>
    <source>
        <strain evidence="10">S238N-H82</strain>
        <tissue evidence="10">Testes</tissue>
    </source>
</reference>
<feature type="domain" description="FMN hydroxy acid dehydrogenase" evidence="9">
    <location>
        <begin position="1"/>
        <end position="357"/>
    </location>
</feature>
<dbReference type="GO" id="GO:0010181">
    <property type="term" value="F:FMN binding"/>
    <property type="evidence" value="ECO:0007669"/>
    <property type="project" value="InterPro"/>
</dbReference>
<dbReference type="PANTHER" id="PTHR10578">
    <property type="entry name" value="S -2-HYDROXY-ACID OXIDASE-RELATED"/>
    <property type="match status" value="1"/>
</dbReference>
<evidence type="ECO:0000256" key="7">
    <source>
        <dbReference type="PIRSR" id="PIRSR000138-1"/>
    </source>
</evidence>
<accession>C3Z4C3</accession>
<dbReference type="GO" id="GO:0005777">
    <property type="term" value="C:peroxisome"/>
    <property type="evidence" value="ECO:0007669"/>
    <property type="project" value="UniProtKB-ARBA"/>
</dbReference>
<dbReference type="InterPro" id="IPR012133">
    <property type="entry name" value="Alpha-hydoxy_acid_DH_FMN"/>
</dbReference>
<dbReference type="InterPro" id="IPR000262">
    <property type="entry name" value="FMN-dep_DH"/>
</dbReference>
<evidence type="ECO:0000256" key="3">
    <source>
        <dbReference type="ARBA" id="ARBA00023002"/>
    </source>
</evidence>
<feature type="binding site" evidence="8">
    <location>
        <position position="228"/>
    </location>
    <ligand>
        <name>FMN</name>
        <dbReference type="ChEBI" id="CHEBI:58210"/>
    </ligand>
</feature>
<evidence type="ECO:0000259" key="9">
    <source>
        <dbReference type="PROSITE" id="PS51349"/>
    </source>
</evidence>
<comment type="catalytic activity">
    <reaction evidence="5">
        <text>a (2S)-2-hydroxycarboxylate + O2 = a 2-oxocarboxylate + H2O2</text>
        <dbReference type="Rhea" id="RHEA:16789"/>
        <dbReference type="ChEBI" id="CHEBI:15379"/>
        <dbReference type="ChEBI" id="CHEBI:16240"/>
        <dbReference type="ChEBI" id="CHEBI:35179"/>
        <dbReference type="ChEBI" id="CHEBI:58123"/>
        <dbReference type="EC" id="1.1.3.15"/>
    </reaction>
    <physiologicalReaction direction="left-to-right" evidence="5">
        <dbReference type="Rhea" id="RHEA:16790"/>
    </physiologicalReaction>
</comment>
<dbReference type="STRING" id="7739.C3Z4C3"/>
<feature type="binding site" evidence="8">
    <location>
        <begin position="306"/>
        <end position="307"/>
    </location>
    <ligand>
        <name>FMN</name>
        <dbReference type="ChEBI" id="CHEBI:58210"/>
    </ligand>
</feature>
<dbReference type="PANTHER" id="PTHR10578:SF146">
    <property type="entry name" value="OXIDASE, PUTATIVE-RELATED"/>
    <property type="match status" value="1"/>
</dbReference>
<dbReference type="InterPro" id="IPR013785">
    <property type="entry name" value="Aldolase_TIM"/>
</dbReference>
<feature type="binding site" evidence="8">
    <location>
        <position position="250"/>
    </location>
    <ligand>
        <name>FMN</name>
        <dbReference type="ChEBI" id="CHEBI:58210"/>
    </ligand>
</feature>
<feature type="binding site" evidence="8">
    <location>
        <position position="255"/>
    </location>
    <ligand>
        <name>glyoxylate</name>
        <dbReference type="ChEBI" id="CHEBI:36655"/>
    </ligand>
</feature>
<dbReference type="PROSITE" id="PS51349">
    <property type="entry name" value="FMN_HYDROXY_ACID_DH_2"/>
    <property type="match status" value="1"/>
</dbReference>
<dbReference type="InParanoid" id="C3Z4C3"/>
<keyword evidence="8" id="KW-0288">FMN</keyword>
<feature type="binding site" evidence="8">
    <location>
        <position position="159"/>
    </location>
    <ligand>
        <name>FMN</name>
        <dbReference type="ChEBI" id="CHEBI:58210"/>
    </ligand>
</feature>
<evidence type="ECO:0000256" key="4">
    <source>
        <dbReference type="ARBA" id="ARBA00024042"/>
    </source>
</evidence>
<dbReference type="CDD" id="cd02809">
    <property type="entry name" value="alpha_hydroxyacid_oxid_FMN"/>
    <property type="match status" value="1"/>
</dbReference>
<organism>
    <name type="scientific">Branchiostoma floridae</name>
    <name type="common">Florida lancelet</name>
    <name type="synonym">Amphioxus</name>
    <dbReference type="NCBI Taxonomy" id="7739"/>
    <lineage>
        <taxon>Eukaryota</taxon>
        <taxon>Metazoa</taxon>
        <taxon>Chordata</taxon>
        <taxon>Cephalochordata</taxon>
        <taxon>Leptocardii</taxon>
        <taxon>Amphioxiformes</taxon>
        <taxon>Branchiostomatidae</taxon>
        <taxon>Branchiostoma</taxon>
    </lineage>
</organism>
<feature type="binding site" evidence="8">
    <location>
        <begin position="283"/>
        <end position="287"/>
    </location>
    <ligand>
        <name>FMN</name>
        <dbReference type="ChEBI" id="CHEBI:58210"/>
    </ligand>
</feature>
<dbReference type="Pfam" id="PF01070">
    <property type="entry name" value="FMN_dh"/>
    <property type="match status" value="1"/>
</dbReference>
<feature type="binding site" evidence="8">
    <location>
        <position position="27"/>
    </location>
    <ligand>
        <name>glyoxylate</name>
        <dbReference type="ChEBI" id="CHEBI:36655"/>
    </ligand>
</feature>
<feature type="active site" description="Proton acceptor" evidence="7">
    <location>
        <position position="252"/>
    </location>
</feature>
<gene>
    <name evidence="10" type="ORF">BRAFLDRAFT_285580</name>
</gene>
<feature type="binding site" evidence="8">
    <location>
        <position position="168"/>
    </location>
    <ligand>
        <name>glyoxylate</name>
        <dbReference type="ChEBI" id="CHEBI:36655"/>
    </ligand>
</feature>
<feature type="binding site" evidence="8">
    <location>
        <begin position="80"/>
        <end position="82"/>
    </location>
    <ligand>
        <name>FMN</name>
        <dbReference type="ChEBI" id="CHEBI:58210"/>
    </ligand>
</feature>
<feature type="binding site" evidence="8">
    <location>
        <position position="131"/>
    </location>
    <ligand>
        <name>FMN</name>
        <dbReference type="ChEBI" id="CHEBI:58210"/>
    </ligand>
</feature>
<evidence type="ECO:0000256" key="2">
    <source>
        <dbReference type="ARBA" id="ARBA00013087"/>
    </source>
</evidence>
<dbReference type="PROSITE" id="PS00557">
    <property type="entry name" value="FMN_HYDROXY_ACID_DH_1"/>
    <property type="match status" value="1"/>
</dbReference>
<dbReference type="InterPro" id="IPR037396">
    <property type="entry name" value="FMN_HAD"/>
</dbReference>
<keyword evidence="3" id="KW-0560">Oxidoreductase</keyword>
<evidence type="ECO:0000256" key="1">
    <source>
        <dbReference type="ARBA" id="ARBA00001917"/>
    </source>
</evidence>
<dbReference type="AlphaFoldDB" id="C3Z4C3"/>
<dbReference type="InterPro" id="IPR008259">
    <property type="entry name" value="FMN_hydac_DH_AS"/>
</dbReference>
<feature type="binding site" evidence="8">
    <location>
        <position position="109"/>
    </location>
    <ligand>
        <name>FMN</name>
        <dbReference type="ChEBI" id="CHEBI:58210"/>
    </ligand>
</feature>
<dbReference type="EMBL" id="GG666578">
    <property type="protein sequence ID" value="EEN52736.1"/>
    <property type="molecule type" value="Genomic_DNA"/>
</dbReference>
<feature type="binding site" evidence="8">
    <location>
        <position position="252"/>
    </location>
    <ligand>
        <name>glyoxylate</name>
        <dbReference type="ChEBI" id="CHEBI:36655"/>
    </ligand>
</feature>
<evidence type="ECO:0000256" key="5">
    <source>
        <dbReference type="ARBA" id="ARBA00029325"/>
    </source>
</evidence>
<sequence length="361" mass="39543">MSGNSIVCIKDLEQYALDRMGRNERGYSSNGAGECQTLLENEAAFKRLRLRPRFLRDVSARDLSTTLLGRAVDMPIGVSPMGALGLFAPNGDLCAARAAARFKTCMISSTSSNSTLEDVMTSSPEGLKWFQLQIRPDRELTKTMVQRVERAGYRALVVTVDASYVGRRYQELRYRFKLPPHLKPLNLGQNVVQVRSLDHVKNRGHDPALSWKDVAWLRSICSLPIILKGILTAEDTRLAVQHGVDGILVSNHGGRQLDGVPATIEALPEIVQAAGDKLEVYMDGGVRTGTDVLKALALGARAVFVGRPVIWGLCYDGEEGATKVLSILKEELSLAMALSGCTRLADIVPSMVVRTSQYSRM</sequence>
<dbReference type="EC" id="1.1.3.15" evidence="2"/>
<comment type="catalytic activity">
    <reaction evidence="6">
        <text>2-hydroxyoctanoate + O2 = 2-oxooctanoate + H2O2</text>
        <dbReference type="Rhea" id="RHEA:67940"/>
        <dbReference type="ChEBI" id="CHEBI:15379"/>
        <dbReference type="ChEBI" id="CHEBI:16240"/>
        <dbReference type="ChEBI" id="CHEBI:133514"/>
        <dbReference type="ChEBI" id="CHEBI:176689"/>
    </reaction>
    <physiologicalReaction direction="left-to-right" evidence="6">
        <dbReference type="Rhea" id="RHEA:67941"/>
    </physiologicalReaction>
</comment>
<keyword evidence="8" id="KW-0285">Flavoprotein</keyword>
<comment type="cofactor">
    <cofactor evidence="1">
        <name>FMN</name>
        <dbReference type="ChEBI" id="CHEBI:58210"/>
    </cofactor>
</comment>